<proteinExistence type="predicted"/>
<dbReference type="EMBL" id="HE806318">
    <property type="protein sequence ID" value="CCH59906.1"/>
    <property type="molecule type" value="Genomic_DNA"/>
</dbReference>
<evidence type="ECO:0000313" key="3">
    <source>
        <dbReference type="Proteomes" id="UP000002866"/>
    </source>
</evidence>
<dbReference type="GeneID" id="14494874"/>
<reference evidence="2 3" key="1">
    <citation type="journal article" date="2011" name="Proc. Natl. Acad. Sci. U.S.A.">
        <title>Evolutionary erosion of yeast sex chromosomes by mating-type switching accidents.</title>
        <authorList>
            <person name="Gordon J.L."/>
            <person name="Armisen D."/>
            <person name="Proux-Wera E."/>
            <person name="Oheigeartaigh S.S."/>
            <person name="Byrne K.P."/>
            <person name="Wolfe K.H."/>
        </authorList>
    </citation>
    <scope>NUCLEOTIDE SEQUENCE [LARGE SCALE GENOMIC DNA]</scope>
    <source>
        <strain evidence="3">ATCC 34711 / CBS 6284 / DSM 70876 / NBRC 10599 / NRRL Y-10934 / UCD 77-7</strain>
    </source>
</reference>
<dbReference type="PANTHER" id="PTHR28072">
    <property type="entry name" value="CRUCIFORM CUTTING ENDONUCLEASE 1, MITOCHONDRIAL-RELATED"/>
    <property type="match status" value="1"/>
</dbReference>
<dbReference type="GO" id="GO:0000402">
    <property type="term" value="F:crossed form four-way junction DNA binding"/>
    <property type="evidence" value="ECO:0007669"/>
    <property type="project" value="TreeGrafter"/>
</dbReference>
<dbReference type="FunCoup" id="I2H0K4">
    <property type="interactions" value="31"/>
</dbReference>
<dbReference type="OrthoDB" id="5552842at2759"/>
<dbReference type="RefSeq" id="XP_004179425.1">
    <property type="nucleotide sequence ID" value="XM_004179377.1"/>
</dbReference>
<organism evidence="2 3">
    <name type="scientific">Henningerozyma blattae (strain ATCC 34711 / CBS 6284 / DSM 70876 / NBRC 10599 / NRRL Y-10934 / UCD 77-7)</name>
    <name type="common">Yeast</name>
    <name type="synonym">Tetrapisispora blattae</name>
    <dbReference type="NCBI Taxonomy" id="1071380"/>
    <lineage>
        <taxon>Eukaryota</taxon>
        <taxon>Fungi</taxon>
        <taxon>Dikarya</taxon>
        <taxon>Ascomycota</taxon>
        <taxon>Saccharomycotina</taxon>
        <taxon>Saccharomycetes</taxon>
        <taxon>Saccharomycetales</taxon>
        <taxon>Saccharomycetaceae</taxon>
        <taxon>Henningerozyma</taxon>
    </lineage>
</organism>
<evidence type="ECO:0000259" key="1">
    <source>
        <dbReference type="Pfam" id="PF09159"/>
    </source>
</evidence>
<dbReference type="GO" id="GO:0070336">
    <property type="term" value="F:flap-structured DNA binding"/>
    <property type="evidence" value="ECO:0007669"/>
    <property type="project" value="TreeGrafter"/>
</dbReference>
<protein>
    <recommendedName>
        <fullName evidence="1">Mitochondrial resolvase Ydc2 catalytic domain-containing protein</fullName>
    </recommendedName>
</protein>
<dbReference type="STRING" id="1071380.I2H0K4"/>
<dbReference type="AlphaFoldDB" id="I2H0K4"/>
<evidence type="ECO:0000313" key="2">
    <source>
        <dbReference type="EMBL" id="CCH59906.1"/>
    </source>
</evidence>
<keyword evidence="3" id="KW-1185">Reference proteome</keyword>
<name>I2H0K4_HENB6</name>
<dbReference type="GO" id="GO:0004520">
    <property type="term" value="F:DNA endonuclease activity"/>
    <property type="evidence" value="ECO:0007669"/>
    <property type="project" value="TreeGrafter"/>
</dbReference>
<dbReference type="SUPFAM" id="SSF53098">
    <property type="entry name" value="Ribonuclease H-like"/>
    <property type="match status" value="1"/>
</dbReference>
<dbReference type="InterPro" id="IPR012337">
    <property type="entry name" value="RNaseH-like_sf"/>
</dbReference>
<dbReference type="OMA" id="DTGISNF"/>
<dbReference type="Proteomes" id="UP000002866">
    <property type="component" value="Chromosome 3"/>
</dbReference>
<dbReference type="CDD" id="cd16963">
    <property type="entry name" value="CCE1"/>
    <property type="match status" value="1"/>
</dbReference>
<dbReference type="Gene3D" id="3.30.420.10">
    <property type="entry name" value="Ribonuclease H-like superfamily/Ribonuclease H"/>
    <property type="match status" value="1"/>
</dbReference>
<dbReference type="InterPro" id="IPR036397">
    <property type="entry name" value="RNaseH_sf"/>
</dbReference>
<sequence length="452" mass="52533">MKKIYNPRYPIRALELYCKKANAKTLRKLALSIGAKQGNCKTQCTKLILRQGGILERLRNIKERKGSVSIIAIDTGISNFSFTKFELEHKRPTYSDRGLININYNPQNAIEYDRTAEELPLLLEWKKFHIAQAFGGIMDKHFSPTPEIMSQLAYNITEYIKNEIKGADLYILERQRLRTMSSKSVLEPVIKSNILEHIIYSNLKNKPFSTQDLWKCNLEIENHHDDESHVISSDPQRMVSYWCDYTYLAPLKNVVNSVKSSVDMASIIPPKNIKVSNPKVSKTIRIELVKRILQTAMKAKSLGKIGNDSLSETERRCNPLLVQLNDEWYNRIQPVIKENKKYKLYDCIKIDRPAGVRKDDDLADSFLHGLAWMQWLKTYEEVQDIIYRDLGRYDQTILADFNSYVKMKTINMTQYQKGTLIGVDSFENEPSIKELQEEEDLINKLKKLQFTY</sequence>
<dbReference type="PANTHER" id="PTHR28072:SF1">
    <property type="entry name" value="CRUCIFORM CUTTING ENDONUCLEASE 1, MITOCHONDRIAL-RELATED"/>
    <property type="match status" value="1"/>
</dbReference>
<feature type="domain" description="Mitochondrial resolvase Ydc2 catalytic" evidence="1">
    <location>
        <begin position="70"/>
        <end position="381"/>
    </location>
</feature>
<dbReference type="eggNOG" id="ENOG502S4DK">
    <property type="taxonomic scope" value="Eukaryota"/>
</dbReference>
<dbReference type="Pfam" id="PF09159">
    <property type="entry name" value="Ydc2-catalyt"/>
    <property type="match status" value="1"/>
</dbReference>
<dbReference type="InParanoid" id="I2H0K4"/>
<dbReference type="GO" id="GO:0005739">
    <property type="term" value="C:mitochondrion"/>
    <property type="evidence" value="ECO:0007669"/>
    <property type="project" value="TreeGrafter"/>
</dbReference>
<dbReference type="InterPro" id="IPR039197">
    <property type="entry name" value="Mrs1/Cce1"/>
</dbReference>
<gene>
    <name evidence="2" type="primary">TBLA0C00910</name>
    <name evidence="2" type="ORF">TBLA_0C00910</name>
</gene>
<dbReference type="InterPro" id="IPR015242">
    <property type="entry name" value="Ydc2_cat"/>
</dbReference>
<dbReference type="KEGG" id="tbl:TBLA_0C00910"/>
<dbReference type="GO" id="GO:0000403">
    <property type="term" value="F:Y-form DNA binding"/>
    <property type="evidence" value="ECO:0007669"/>
    <property type="project" value="TreeGrafter"/>
</dbReference>
<accession>I2H0K4</accession>
<dbReference type="HOGENOM" id="CLU_055501_0_0_1"/>